<dbReference type="SUPFAM" id="SSF64005">
    <property type="entry name" value="Undecaprenyl diphosphate synthase"/>
    <property type="match status" value="1"/>
</dbReference>
<proteinExistence type="inferred from homology"/>
<evidence type="ECO:0000313" key="3">
    <source>
        <dbReference type="EMBL" id="TQJ02749.1"/>
    </source>
</evidence>
<name>A0A542DI34_AMYCI</name>
<dbReference type="Gene3D" id="3.40.1180.10">
    <property type="entry name" value="Decaprenyl diphosphate synthase-like"/>
    <property type="match status" value="1"/>
</dbReference>
<keyword evidence="4" id="KW-1185">Reference proteome</keyword>
<comment type="caution">
    <text evidence="3">The sequence shown here is derived from an EMBL/GenBank/DDBJ whole genome shotgun (WGS) entry which is preliminary data.</text>
</comment>
<dbReference type="EMBL" id="VFML01000001">
    <property type="protein sequence ID" value="TQJ02749.1"/>
    <property type="molecule type" value="Genomic_DNA"/>
</dbReference>
<evidence type="ECO:0000313" key="4">
    <source>
        <dbReference type="Proteomes" id="UP000320876"/>
    </source>
</evidence>
<dbReference type="OrthoDB" id="4191603at2"/>
<organism evidence="3 4">
    <name type="scientific">Amycolatopsis cihanbeyliensis</name>
    <dbReference type="NCBI Taxonomy" id="1128664"/>
    <lineage>
        <taxon>Bacteria</taxon>
        <taxon>Bacillati</taxon>
        <taxon>Actinomycetota</taxon>
        <taxon>Actinomycetes</taxon>
        <taxon>Pseudonocardiales</taxon>
        <taxon>Pseudonocardiaceae</taxon>
        <taxon>Amycolatopsis</taxon>
    </lineage>
</organism>
<dbReference type="GO" id="GO:0045547">
    <property type="term" value="F:ditrans,polycis-polyprenyl diphosphate synthase [(2E,6E)-farnesyl diphosphate specific] activity"/>
    <property type="evidence" value="ECO:0007669"/>
    <property type="project" value="TreeGrafter"/>
</dbReference>
<gene>
    <name evidence="3" type="ORF">FB471_2492</name>
</gene>
<dbReference type="AlphaFoldDB" id="A0A542DI34"/>
<evidence type="ECO:0000256" key="1">
    <source>
        <dbReference type="ARBA" id="ARBA00022679"/>
    </source>
</evidence>
<dbReference type="GO" id="GO:0016094">
    <property type="term" value="P:polyprenol biosynthetic process"/>
    <property type="evidence" value="ECO:0007669"/>
    <property type="project" value="TreeGrafter"/>
</dbReference>
<dbReference type="Proteomes" id="UP000320876">
    <property type="component" value="Unassembled WGS sequence"/>
</dbReference>
<protein>
    <submittedName>
        <fullName evidence="3">Undecaprenyl diphosphate synthase</fullName>
    </submittedName>
</protein>
<dbReference type="InterPro" id="IPR036424">
    <property type="entry name" value="UPP_synth-like_sf"/>
</dbReference>
<comment type="similarity">
    <text evidence="2">Belongs to the UPP synthase family. Z-FPP synthase subfamily.</text>
</comment>
<keyword evidence="1" id="KW-0808">Transferase</keyword>
<dbReference type="PANTHER" id="PTHR10291">
    <property type="entry name" value="DEHYDRODOLICHYL DIPHOSPHATE SYNTHASE FAMILY MEMBER"/>
    <property type="match status" value="1"/>
</dbReference>
<accession>A0A542DI34</accession>
<dbReference type="Pfam" id="PF01255">
    <property type="entry name" value="Prenyltransf"/>
    <property type="match status" value="1"/>
</dbReference>
<dbReference type="PANTHER" id="PTHR10291:SF43">
    <property type="entry name" value="DEHYDRODOLICHYL DIPHOSPHATE SYNTHASE COMPLEX SUBUNIT DHDDS"/>
    <property type="match status" value="1"/>
</dbReference>
<sequence>MNVLLVPDGSRRWARKHDVTECEGRMKSVKAIAMSAEAMHVRGINRLYVTIASRVNLERPGKKVRNFLEAGASIPDMCGIPIKFTVAGNLSPVPPDVRKLFAEKESEHASGFPITITVGWSLPEEIVDLVNRFRGHPRPVTTAEIAKECAVPDAIDLWIRAGGDMRFSGFFPALSPYLEIVCRDEYMPDFTPSTVDEIFDDFHRRERRFGA</sequence>
<dbReference type="RefSeq" id="WP_141997983.1">
    <property type="nucleotide sequence ID" value="NZ_VFML01000001.1"/>
</dbReference>
<reference evidence="3 4" key="1">
    <citation type="submission" date="2019-06" db="EMBL/GenBank/DDBJ databases">
        <title>Sequencing the genomes of 1000 actinobacteria strains.</title>
        <authorList>
            <person name="Klenk H.-P."/>
        </authorList>
    </citation>
    <scope>NUCLEOTIDE SEQUENCE [LARGE SCALE GENOMIC DNA]</scope>
    <source>
        <strain evidence="3 4">DSM 45679</strain>
    </source>
</reference>
<evidence type="ECO:0000256" key="2">
    <source>
        <dbReference type="ARBA" id="ARBA00038453"/>
    </source>
</evidence>
<dbReference type="InterPro" id="IPR001441">
    <property type="entry name" value="UPP_synth-like"/>
</dbReference>